<dbReference type="PRINTS" id="PR00038">
    <property type="entry name" value="HTHLUXR"/>
</dbReference>
<dbReference type="SMART" id="SM00421">
    <property type="entry name" value="HTH_LUXR"/>
    <property type="match status" value="1"/>
</dbReference>
<dbReference type="InterPro" id="IPR036388">
    <property type="entry name" value="WH-like_DNA-bd_sf"/>
</dbReference>
<evidence type="ECO:0000256" key="2">
    <source>
        <dbReference type="ARBA" id="ARBA00023125"/>
    </source>
</evidence>
<accession>A0A4Q7D024</accession>
<dbReference type="PROSITE" id="PS50043">
    <property type="entry name" value="HTH_LUXR_2"/>
    <property type="match status" value="1"/>
</dbReference>
<protein>
    <submittedName>
        <fullName evidence="5">LuxR family transcriptional regulator</fullName>
    </submittedName>
</protein>
<dbReference type="GO" id="GO:0003677">
    <property type="term" value="F:DNA binding"/>
    <property type="evidence" value="ECO:0007669"/>
    <property type="project" value="UniProtKB-KW"/>
</dbReference>
<dbReference type="SUPFAM" id="SSF75516">
    <property type="entry name" value="Pheromone-binding domain of LuxR-like quorum-sensing transcription factors"/>
    <property type="match status" value="1"/>
</dbReference>
<dbReference type="InterPro" id="IPR016032">
    <property type="entry name" value="Sig_transdc_resp-reg_C-effctor"/>
</dbReference>
<comment type="caution">
    <text evidence="5">The sequence shown here is derived from an EMBL/GenBank/DDBJ whole genome shotgun (WGS) entry which is preliminary data.</text>
</comment>
<dbReference type="GO" id="GO:0006355">
    <property type="term" value="P:regulation of DNA-templated transcription"/>
    <property type="evidence" value="ECO:0007669"/>
    <property type="project" value="InterPro"/>
</dbReference>
<dbReference type="AlphaFoldDB" id="A0A4Q7D024"/>
<dbReference type="SUPFAM" id="SSF46894">
    <property type="entry name" value="C-terminal effector domain of the bipartite response regulators"/>
    <property type="match status" value="1"/>
</dbReference>
<reference evidence="5 6" key="1">
    <citation type="submission" date="2019-02" db="EMBL/GenBank/DDBJ databases">
        <title>Pseudomonas spp from wheat grain.</title>
        <authorList>
            <person name="Cho G.-S."/>
            <person name="Franz C.M.A.P."/>
        </authorList>
    </citation>
    <scope>NUCLEOTIDE SEQUENCE [LARGE SCALE GENOMIC DNA]</scope>
    <source>
        <strain evidence="5 6">133NRW</strain>
    </source>
</reference>
<dbReference type="PROSITE" id="PS00622">
    <property type="entry name" value="HTH_LUXR_1"/>
    <property type="match status" value="1"/>
</dbReference>
<dbReference type="InterPro" id="IPR005143">
    <property type="entry name" value="TF_LuxR_autoind-bd_dom"/>
</dbReference>
<keyword evidence="3" id="KW-0804">Transcription</keyword>
<dbReference type="Gene3D" id="1.10.10.10">
    <property type="entry name" value="Winged helix-like DNA-binding domain superfamily/Winged helix DNA-binding domain"/>
    <property type="match status" value="1"/>
</dbReference>
<gene>
    <name evidence="5" type="ORF">EUX57_12715</name>
</gene>
<dbReference type="Pfam" id="PF03472">
    <property type="entry name" value="Autoind_bind"/>
    <property type="match status" value="1"/>
</dbReference>
<sequence>MNNWQEDLLMITDAKLSESQIIKHIQDTAVKLEFEYCAYGLQLIFPEEKVVMFNNYPQQWQRRYESENYLAIDPSVAKGRQSQEPLIWSDELFRNTKAFWEEARAAGLKVGWAQSITDAAGVASMLTLSRSSQPITRLELEANEIKMRWLVNVAHITLSRRICTRLANPHEVKLTSREKEVLKWTGSGKTSFEISCLLAISENTVNFHIKNSILKLSASNKTAAVVQAFLTGLLN</sequence>
<dbReference type="PANTHER" id="PTHR44688:SF25">
    <property type="entry name" value="HTH LUXR-TYPE DOMAIN-CONTAINING PROTEIN"/>
    <property type="match status" value="1"/>
</dbReference>
<keyword evidence="2" id="KW-0238">DNA-binding</keyword>
<dbReference type="Proteomes" id="UP000293369">
    <property type="component" value="Unassembled WGS sequence"/>
</dbReference>
<evidence type="ECO:0000313" key="6">
    <source>
        <dbReference type="Proteomes" id="UP000293369"/>
    </source>
</evidence>
<dbReference type="Pfam" id="PF00196">
    <property type="entry name" value="GerE"/>
    <property type="match status" value="1"/>
</dbReference>
<keyword evidence="1" id="KW-0805">Transcription regulation</keyword>
<dbReference type="InterPro" id="IPR000792">
    <property type="entry name" value="Tscrpt_reg_LuxR_C"/>
</dbReference>
<evidence type="ECO:0000256" key="1">
    <source>
        <dbReference type="ARBA" id="ARBA00023015"/>
    </source>
</evidence>
<evidence type="ECO:0000259" key="4">
    <source>
        <dbReference type="PROSITE" id="PS50043"/>
    </source>
</evidence>
<evidence type="ECO:0000256" key="3">
    <source>
        <dbReference type="ARBA" id="ARBA00023163"/>
    </source>
</evidence>
<dbReference type="CDD" id="cd06170">
    <property type="entry name" value="LuxR_C_like"/>
    <property type="match status" value="1"/>
</dbReference>
<name>A0A4Q7D024_9PSED</name>
<proteinExistence type="predicted"/>
<organism evidence="5 6">
    <name type="scientific">Pseudomonas orientalis</name>
    <dbReference type="NCBI Taxonomy" id="76758"/>
    <lineage>
        <taxon>Bacteria</taxon>
        <taxon>Pseudomonadati</taxon>
        <taxon>Pseudomonadota</taxon>
        <taxon>Gammaproteobacteria</taxon>
        <taxon>Pseudomonadales</taxon>
        <taxon>Pseudomonadaceae</taxon>
        <taxon>Pseudomonas</taxon>
    </lineage>
</organism>
<feature type="domain" description="HTH luxR-type" evidence="4">
    <location>
        <begin position="167"/>
        <end position="232"/>
    </location>
</feature>
<dbReference type="Gene3D" id="3.30.450.80">
    <property type="entry name" value="Transcription factor LuxR-like, autoinducer-binding domain"/>
    <property type="match status" value="1"/>
</dbReference>
<dbReference type="EMBL" id="SGFE01000022">
    <property type="protein sequence ID" value="RZI31401.1"/>
    <property type="molecule type" value="Genomic_DNA"/>
</dbReference>
<dbReference type="PANTHER" id="PTHR44688">
    <property type="entry name" value="DNA-BINDING TRANSCRIPTIONAL ACTIVATOR DEVR_DOSR"/>
    <property type="match status" value="1"/>
</dbReference>
<dbReference type="InterPro" id="IPR036693">
    <property type="entry name" value="TF_LuxR_autoind-bd_dom_sf"/>
</dbReference>
<evidence type="ECO:0000313" key="5">
    <source>
        <dbReference type="EMBL" id="RZI31401.1"/>
    </source>
</evidence>